<gene>
    <name evidence="2" type="ORF">SAMN04487892_1959</name>
</gene>
<keyword evidence="3" id="KW-1185">Reference proteome</keyword>
<protein>
    <submittedName>
        <fullName evidence="2">ComF family protein</fullName>
    </submittedName>
</protein>
<dbReference type="STRING" id="1073328.SAMN05216294_0332"/>
<evidence type="ECO:0000256" key="1">
    <source>
        <dbReference type="ARBA" id="ARBA00008007"/>
    </source>
</evidence>
<dbReference type="InterPro" id="IPR051910">
    <property type="entry name" value="ComF/GntX_DNA_util-trans"/>
</dbReference>
<reference evidence="3" key="1">
    <citation type="submission" date="2016-10" db="EMBL/GenBank/DDBJ databases">
        <authorList>
            <person name="Varghese N."/>
            <person name="Submissions S."/>
        </authorList>
    </citation>
    <scope>NUCLEOTIDE SEQUENCE [LARGE SCALE GENOMIC DNA]</scope>
    <source>
        <strain evidence="3">DSM 25030</strain>
    </source>
</reference>
<sequence>MYEILIPKRLAKIINEINNILLPKACFGCNAQLYRGENVLCAVCRHDVPLTDHNYLTENAVDRIFYGRIPIKKAASFVFFSKNGLVKNLLHWLKYKNQEGIGEFLGDWCGASLKDDEALKNIDLVVPVPLHPKKQKKRGYNQVSQFAQKIAENLGAEFREDLLLKVTNTKTQTKKDRQSRWLNSKDAFDLNLTSNKNYQHILLVDDVITTGATIESCAKKLLQLKGVEVSVLSMAVVPQG</sequence>
<accession>A0A1H2V7V9</accession>
<dbReference type="InterPro" id="IPR029057">
    <property type="entry name" value="PRTase-like"/>
</dbReference>
<comment type="similarity">
    <text evidence="1">Belongs to the ComF/GntX family.</text>
</comment>
<organism evidence="2 3">
    <name type="scientific">Flagellimonas zhangzhouensis</name>
    <dbReference type="NCBI Taxonomy" id="1073328"/>
    <lineage>
        <taxon>Bacteria</taxon>
        <taxon>Pseudomonadati</taxon>
        <taxon>Bacteroidota</taxon>
        <taxon>Flavobacteriia</taxon>
        <taxon>Flavobacteriales</taxon>
        <taxon>Flavobacteriaceae</taxon>
        <taxon>Flagellimonas</taxon>
    </lineage>
</organism>
<dbReference type="Gene3D" id="3.40.50.2020">
    <property type="match status" value="1"/>
</dbReference>
<name>A0A1H2V7V9_9FLAO</name>
<evidence type="ECO:0000313" key="3">
    <source>
        <dbReference type="Proteomes" id="UP000199592"/>
    </source>
</evidence>
<dbReference type="AlphaFoldDB" id="A0A1H2V7V9"/>
<proteinExistence type="inferred from homology"/>
<dbReference type="SUPFAM" id="SSF53271">
    <property type="entry name" value="PRTase-like"/>
    <property type="match status" value="1"/>
</dbReference>
<dbReference type="PANTHER" id="PTHR47505">
    <property type="entry name" value="DNA UTILIZATION PROTEIN YHGH"/>
    <property type="match status" value="1"/>
</dbReference>
<dbReference type="EMBL" id="FNMY01000002">
    <property type="protein sequence ID" value="SDW64365.1"/>
    <property type="molecule type" value="Genomic_DNA"/>
</dbReference>
<dbReference type="PANTHER" id="PTHR47505:SF1">
    <property type="entry name" value="DNA UTILIZATION PROTEIN YHGH"/>
    <property type="match status" value="1"/>
</dbReference>
<dbReference type="Proteomes" id="UP000199592">
    <property type="component" value="Unassembled WGS sequence"/>
</dbReference>
<evidence type="ECO:0000313" key="2">
    <source>
        <dbReference type="EMBL" id="SDW64365.1"/>
    </source>
</evidence>
<dbReference type="InterPro" id="IPR000836">
    <property type="entry name" value="PRTase_dom"/>
</dbReference>
<dbReference type="CDD" id="cd06223">
    <property type="entry name" value="PRTases_typeI"/>
    <property type="match status" value="1"/>
</dbReference>